<evidence type="ECO:0000256" key="1">
    <source>
        <dbReference type="ARBA" id="ARBA00000971"/>
    </source>
</evidence>
<dbReference type="InterPro" id="IPR002130">
    <property type="entry name" value="Cyclophilin-type_PPIase_dom"/>
</dbReference>
<dbReference type="PANTHER" id="PTHR11071">
    <property type="entry name" value="PEPTIDYL-PROLYL CIS-TRANS ISOMERASE"/>
    <property type="match status" value="1"/>
</dbReference>
<dbReference type="SMART" id="SM00028">
    <property type="entry name" value="TPR"/>
    <property type="match status" value="3"/>
</dbReference>
<organism evidence="4 5">
    <name type="scientific">Plutella xylostella</name>
    <name type="common">Diamondback moth</name>
    <name type="synonym">Plutella maculipennis</name>
    <dbReference type="NCBI Taxonomy" id="51655"/>
    <lineage>
        <taxon>Eukaryota</taxon>
        <taxon>Metazoa</taxon>
        <taxon>Ecdysozoa</taxon>
        <taxon>Arthropoda</taxon>
        <taxon>Hexapoda</taxon>
        <taxon>Insecta</taxon>
        <taxon>Pterygota</taxon>
        <taxon>Neoptera</taxon>
        <taxon>Endopterygota</taxon>
        <taxon>Lepidoptera</taxon>
        <taxon>Glossata</taxon>
        <taxon>Ditrysia</taxon>
        <taxon>Yponomeutoidea</taxon>
        <taxon>Plutellidae</taxon>
        <taxon>Plutella</taxon>
    </lineage>
</organism>
<dbReference type="PANTHER" id="PTHR11071:SF561">
    <property type="entry name" value="PEPTIDYL-PROLYL CIS-TRANS ISOMERASE D-RELATED"/>
    <property type="match status" value="1"/>
</dbReference>
<dbReference type="InterPro" id="IPR019734">
    <property type="entry name" value="TPR_rpt"/>
</dbReference>
<comment type="caution">
    <text evidence="4">The sequence shown here is derived from an EMBL/GenBank/DDBJ whole genome shotgun (WGS) entry which is preliminary data.</text>
</comment>
<keyword evidence="5" id="KW-1185">Reference proteome</keyword>
<dbReference type="Gene3D" id="2.40.100.10">
    <property type="entry name" value="Cyclophilin-like"/>
    <property type="match status" value="1"/>
</dbReference>
<dbReference type="InterPro" id="IPR029000">
    <property type="entry name" value="Cyclophilin-like_dom_sf"/>
</dbReference>
<dbReference type="SUPFAM" id="SSF48452">
    <property type="entry name" value="TPR-like"/>
    <property type="match status" value="1"/>
</dbReference>
<feature type="domain" description="PPIase cyclophilin-type" evidence="3">
    <location>
        <begin position="14"/>
        <end position="177"/>
    </location>
</feature>
<dbReference type="PRINTS" id="PR00153">
    <property type="entry name" value="CSAPPISMRASE"/>
</dbReference>
<protein>
    <recommendedName>
        <fullName evidence="3">PPIase cyclophilin-type domain-containing protein</fullName>
    </recommendedName>
</protein>
<feature type="repeat" description="TPR" evidence="2">
    <location>
        <begin position="308"/>
        <end position="341"/>
    </location>
</feature>
<accession>A0ABQ7QJ02</accession>
<evidence type="ECO:0000313" key="5">
    <source>
        <dbReference type="Proteomes" id="UP000823941"/>
    </source>
</evidence>
<evidence type="ECO:0000256" key="2">
    <source>
        <dbReference type="PROSITE-ProRule" id="PRU00339"/>
    </source>
</evidence>
<gene>
    <name evidence="4" type="ORF">JYU34_010657</name>
</gene>
<dbReference type="PROSITE" id="PS50072">
    <property type="entry name" value="CSA_PPIASE_2"/>
    <property type="match status" value="1"/>
</dbReference>
<reference evidence="4 5" key="1">
    <citation type="submission" date="2021-06" db="EMBL/GenBank/DDBJ databases">
        <title>A haploid diamondback moth (Plutella xylostella L.) genome assembly resolves 31 chromosomes and identifies a diamide resistance mutation.</title>
        <authorList>
            <person name="Ward C.M."/>
            <person name="Perry K.D."/>
            <person name="Baker G."/>
            <person name="Powis K."/>
            <person name="Heckel D.G."/>
            <person name="Baxter S.W."/>
        </authorList>
    </citation>
    <scope>NUCLEOTIDE SEQUENCE [LARGE SCALE GENOMIC DNA]</scope>
    <source>
        <strain evidence="4 5">LV</strain>
        <tissue evidence="4">Single pupa</tissue>
    </source>
</reference>
<evidence type="ECO:0000313" key="4">
    <source>
        <dbReference type="EMBL" id="KAG7305157.1"/>
    </source>
</evidence>
<comment type="catalytic activity">
    <reaction evidence="1">
        <text>[protein]-peptidylproline (omega=180) = [protein]-peptidylproline (omega=0)</text>
        <dbReference type="Rhea" id="RHEA:16237"/>
        <dbReference type="Rhea" id="RHEA-COMP:10747"/>
        <dbReference type="Rhea" id="RHEA-COMP:10748"/>
        <dbReference type="ChEBI" id="CHEBI:83833"/>
        <dbReference type="ChEBI" id="CHEBI:83834"/>
        <dbReference type="EC" id="5.2.1.8"/>
    </reaction>
</comment>
<dbReference type="Proteomes" id="UP000823941">
    <property type="component" value="Chromosome 14"/>
</dbReference>
<keyword evidence="2" id="KW-0802">TPR repeat</keyword>
<proteinExistence type="predicted"/>
<dbReference type="PROSITE" id="PS50005">
    <property type="entry name" value="TPR"/>
    <property type="match status" value="1"/>
</dbReference>
<dbReference type="InterPro" id="IPR011990">
    <property type="entry name" value="TPR-like_helical_dom_sf"/>
</dbReference>
<dbReference type="Gene3D" id="1.25.40.10">
    <property type="entry name" value="Tetratricopeptide repeat domain"/>
    <property type="match status" value="1"/>
</dbReference>
<dbReference type="EMBL" id="JAHIBW010000014">
    <property type="protein sequence ID" value="KAG7305157.1"/>
    <property type="molecule type" value="Genomic_DNA"/>
</dbReference>
<dbReference type="Pfam" id="PF13181">
    <property type="entry name" value="TPR_8"/>
    <property type="match status" value="1"/>
</dbReference>
<dbReference type="SUPFAM" id="SSF50891">
    <property type="entry name" value="Cyclophilin-like"/>
    <property type="match status" value="1"/>
</dbReference>
<dbReference type="Pfam" id="PF00160">
    <property type="entry name" value="Pro_isomerase"/>
    <property type="match status" value="1"/>
</dbReference>
<evidence type="ECO:0000259" key="3">
    <source>
        <dbReference type="PROSITE" id="PS50072"/>
    </source>
</evidence>
<name>A0ABQ7QJ02_PLUXY</name>
<sequence>MLPQNNKQRNPLVFLDLAIDGEKAGRIVCELRSDVVPKTAENFRALCTGERGIGVNGKPLHYKGCKFHKAIAQFMVQTGDIVNNDGTGGESIYGPTFEDENFILKHEVGSLSMANAGRPHTNGSQFCVTTVPCAHLDGSNVVFARVASGLALLEEVQALSGDDCRPAKECTIQSCGELDHLPPDGVRCDDGTCDRLPEYPADYHRLDTPLELLGSITDTKTSGNGYFESGRYQMAIRKYNKCIRYLDRVKEMLDQLDSSPEIESGQNVTLTYRLQCHLNLAACHLKLLEYADCIKQCNEVLFHDPRNGKALYRRAQANFTLANYESAIEDLRKAVEISPHNKAVQKLLEEVTLTNKHYTGVQKQRLSKFFREQRQETVVGNPTH</sequence>